<feature type="active site" description="Proton acceptor" evidence="11">
    <location>
        <position position="470"/>
    </location>
</feature>
<feature type="domain" description="Pyridine nucleotide-disulphide oxidoreductase dimerisation" evidence="15">
    <location>
        <begin position="372"/>
        <end position="480"/>
    </location>
</feature>
<comment type="similarity">
    <text evidence="1 14">Belongs to the class-I pyridine nucleotide-disulfide oxidoreductase family.</text>
</comment>
<dbReference type="SUPFAM" id="SSF51905">
    <property type="entry name" value="FAD/NAD(P)-binding domain"/>
    <property type="match status" value="1"/>
</dbReference>
<dbReference type="InterPro" id="IPR023753">
    <property type="entry name" value="FAD/NAD-binding_dom"/>
</dbReference>
<dbReference type="AlphaFoldDB" id="A0A8C9Y732"/>
<comment type="cofactor">
    <cofactor evidence="12">
        <name>FAD</name>
        <dbReference type="ChEBI" id="CHEBI:57692"/>
    </cofactor>
    <text evidence="12">Binds 1 FAD per subunit.</text>
</comment>
<dbReference type="InterPro" id="IPR004099">
    <property type="entry name" value="Pyr_nucl-diS_OxRdtase_dimer"/>
</dbReference>
<dbReference type="Ensembl" id="ENSSLUT00000021793.1">
    <property type="protein sequence ID" value="ENSSLUP00000021124.1"/>
    <property type="gene ID" value="ENSSLUG00000008565.1"/>
</dbReference>
<keyword evidence="7" id="KW-1015">Disulfide bond</keyword>
<feature type="binding site" evidence="12">
    <location>
        <position position="338"/>
    </location>
    <ligand>
        <name>FAD</name>
        <dbReference type="ChEBI" id="CHEBI:57692"/>
    </ligand>
</feature>
<dbReference type="InterPro" id="IPR050151">
    <property type="entry name" value="Class-I_Pyr_Nuc-Dis_Oxidored"/>
</dbReference>
<evidence type="ECO:0000313" key="17">
    <source>
        <dbReference type="Ensembl" id="ENSSLUP00000021124.1"/>
    </source>
</evidence>
<dbReference type="Pfam" id="PF07992">
    <property type="entry name" value="Pyr_redox_2"/>
    <property type="match status" value="2"/>
</dbReference>
<keyword evidence="12" id="KW-0547">Nucleotide-binding</keyword>
<dbReference type="GO" id="GO:0006103">
    <property type="term" value="P:2-oxoglutarate metabolic process"/>
    <property type="evidence" value="ECO:0007669"/>
    <property type="project" value="TreeGrafter"/>
</dbReference>
<dbReference type="GO" id="GO:0050660">
    <property type="term" value="F:flavin adenine dinucleotide binding"/>
    <property type="evidence" value="ECO:0007669"/>
    <property type="project" value="TreeGrafter"/>
</dbReference>
<organism evidence="17 18">
    <name type="scientific">Sander lucioperca</name>
    <name type="common">Pike-perch</name>
    <name type="synonym">Perca lucioperca</name>
    <dbReference type="NCBI Taxonomy" id="283035"/>
    <lineage>
        <taxon>Eukaryota</taxon>
        <taxon>Metazoa</taxon>
        <taxon>Chordata</taxon>
        <taxon>Craniata</taxon>
        <taxon>Vertebrata</taxon>
        <taxon>Euteleostomi</taxon>
        <taxon>Actinopterygii</taxon>
        <taxon>Neopterygii</taxon>
        <taxon>Teleostei</taxon>
        <taxon>Neoteleostei</taxon>
        <taxon>Acanthomorphata</taxon>
        <taxon>Eupercaria</taxon>
        <taxon>Perciformes</taxon>
        <taxon>Percoidei</taxon>
        <taxon>Percidae</taxon>
        <taxon>Luciopercinae</taxon>
        <taxon>Sander</taxon>
    </lineage>
</organism>
<evidence type="ECO:0000313" key="18">
    <source>
        <dbReference type="Proteomes" id="UP000694568"/>
    </source>
</evidence>
<accession>A0A8C9Y732</accession>
<dbReference type="PRINTS" id="PR00411">
    <property type="entry name" value="PNDRDTASEI"/>
</dbReference>
<sequence length="492" mass="52075">MQSWTQLYRSLATRSHHLPCKLHGATALSVRTYADKAAIDADVTVVGSGPGGYVAAIKAAQLGFKTVCVEKNASLGGTCLNVGCIPSKALLNNSYLYHMAHGKDFESRGIEISGLSLNLEKMMAQKSGAVKALTGGIAHLFKQNKVTHVSGFGRVTGKNQVTAVADDGSEQVINTKNILIATGSEVTPFPGIPTLASGFALRCAGCKSGPKVCESQVFVLPSCRGQCGSVWGGMGIDMEMSKTFQRILQKQGFKFKLGTKVLGATKRPDGKIDVAVEAAAGGKNETLTCDVLLVCIGRRPFTENLGLDSVGIELDNRGRIPVNNRFQTKVPSIYAIGDVVAGPMLAHKAEDEGIITVEGMAGGAVHIDYNCVPSVIYTHPEVAWVGKTEEQLKEEGVPYKVGKFPFAANSRAKTNADTDGMVKILSHKETDRMLGAHIVGSGAGEMINEAALAMEYGASCEDIARVCHAHPTVSEAFREANLAASFGKAINF</sequence>
<dbReference type="PIRSF" id="PIRSF000350">
    <property type="entry name" value="Mercury_reductase_MerA"/>
    <property type="match status" value="1"/>
</dbReference>
<evidence type="ECO:0000256" key="2">
    <source>
        <dbReference type="ARBA" id="ARBA00012608"/>
    </source>
</evidence>
<evidence type="ECO:0000256" key="9">
    <source>
        <dbReference type="ARBA" id="ARBA00031281"/>
    </source>
</evidence>
<feature type="binding site" evidence="12">
    <location>
        <position position="153"/>
    </location>
    <ligand>
        <name>FAD</name>
        <dbReference type="ChEBI" id="CHEBI:57692"/>
    </ligand>
</feature>
<feature type="disulfide bond" description="Redox-active" evidence="13">
    <location>
        <begin position="79"/>
        <end position="84"/>
    </location>
</feature>
<keyword evidence="4 12" id="KW-0274">FAD</keyword>
<dbReference type="GO" id="GO:0004148">
    <property type="term" value="F:dihydrolipoyl dehydrogenase (NADH) activity"/>
    <property type="evidence" value="ECO:0007669"/>
    <property type="project" value="UniProtKB-EC"/>
</dbReference>
<dbReference type="Gene3D" id="3.50.50.60">
    <property type="entry name" value="FAD/NAD(P)-binding domain"/>
    <property type="match status" value="3"/>
</dbReference>
<gene>
    <name evidence="17" type="primary">dldh</name>
</gene>
<reference evidence="17" key="2">
    <citation type="submission" date="2025-09" db="UniProtKB">
        <authorList>
            <consortium name="Ensembl"/>
        </authorList>
    </citation>
    <scope>IDENTIFICATION</scope>
</reference>
<dbReference type="GO" id="GO:0045252">
    <property type="term" value="C:oxoglutarate dehydrogenase complex"/>
    <property type="evidence" value="ECO:0007669"/>
    <property type="project" value="TreeGrafter"/>
</dbReference>
<evidence type="ECO:0000256" key="10">
    <source>
        <dbReference type="ARBA" id="ARBA00049187"/>
    </source>
</evidence>
<name>A0A8C9Y732_SANLU</name>
<comment type="catalytic activity">
    <reaction evidence="10">
        <text>N(6)-[(R)-dihydrolipoyl]-L-lysyl-[protein] + NAD(+) = N(6)-[(R)-lipoyl]-L-lysyl-[protein] + NADH + H(+)</text>
        <dbReference type="Rhea" id="RHEA:15045"/>
        <dbReference type="Rhea" id="RHEA-COMP:10474"/>
        <dbReference type="Rhea" id="RHEA-COMP:10475"/>
        <dbReference type="ChEBI" id="CHEBI:15378"/>
        <dbReference type="ChEBI" id="CHEBI:57540"/>
        <dbReference type="ChEBI" id="CHEBI:57945"/>
        <dbReference type="ChEBI" id="CHEBI:83099"/>
        <dbReference type="ChEBI" id="CHEBI:83100"/>
        <dbReference type="EC" id="1.8.1.4"/>
    </reaction>
</comment>
<evidence type="ECO:0000256" key="1">
    <source>
        <dbReference type="ARBA" id="ARBA00007532"/>
    </source>
</evidence>
<dbReference type="PROSITE" id="PS00076">
    <property type="entry name" value="PYRIDINE_REDOX_1"/>
    <property type="match status" value="1"/>
</dbReference>
<evidence type="ECO:0000256" key="3">
    <source>
        <dbReference type="ARBA" id="ARBA00022630"/>
    </source>
</evidence>
<evidence type="ECO:0000256" key="12">
    <source>
        <dbReference type="PIRSR" id="PIRSR000350-3"/>
    </source>
</evidence>
<keyword evidence="6 12" id="KW-0520">NAD</keyword>
<dbReference type="GeneTree" id="ENSGT00550000074844"/>
<dbReference type="InterPro" id="IPR036188">
    <property type="entry name" value="FAD/NAD-bd_sf"/>
</dbReference>
<dbReference type="PANTHER" id="PTHR22912">
    <property type="entry name" value="DISULFIDE OXIDOREDUCTASE"/>
    <property type="match status" value="1"/>
</dbReference>
<evidence type="ECO:0000259" key="15">
    <source>
        <dbReference type="Pfam" id="PF02852"/>
    </source>
</evidence>
<dbReference type="InterPro" id="IPR012999">
    <property type="entry name" value="Pyr_OxRdtase_I_AS"/>
</dbReference>
<evidence type="ECO:0000256" key="5">
    <source>
        <dbReference type="ARBA" id="ARBA00023002"/>
    </source>
</evidence>
<feature type="binding site" evidence="12">
    <location>
        <position position="297"/>
    </location>
    <ligand>
        <name>NAD(+)</name>
        <dbReference type="ChEBI" id="CHEBI:57540"/>
    </ligand>
</feature>
<reference evidence="17" key="1">
    <citation type="submission" date="2025-08" db="UniProtKB">
        <authorList>
            <consortium name="Ensembl"/>
        </authorList>
    </citation>
    <scope>IDENTIFICATION</scope>
</reference>
<dbReference type="Gene3D" id="3.30.390.30">
    <property type="match status" value="1"/>
</dbReference>
<feature type="domain" description="FAD/NAD(P)-binding" evidence="16">
    <location>
        <begin position="42"/>
        <end position="195"/>
    </location>
</feature>
<evidence type="ECO:0000256" key="13">
    <source>
        <dbReference type="PIRSR" id="PIRSR000350-4"/>
    </source>
</evidence>
<dbReference type="InterPro" id="IPR016156">
    <property type="entry name" value="FAD/NAD-linked_Rdtase_dimer_sf"/>
</dbReference>
<feature type="binding site" evidence="12">
    <location>
        <begin position="182"/>
        <end position="184"/>
    </location>
    <ligand>
        <name>FAD</name>
        <dbReference type="ChEBI" id="CHEBI:57692"/>
    </ligand>
</feature>
<dbReference type="FunFam" id="3.50.50.60:FF:000001">
    <property type="entry name" value="Dihydrolipoyl dehydrogenase, mitochondrial"/>
    <property type="match status" value="1"/>
</dbReference>
<evidence type="ECO:0000256" key="6">
    <source>
        <dbReference type="ARBA" id="ARBA00023027"/>
    </source>
</evidence>
<keyword evidence="5 14" id="KW-0560">Oxidoreductase</keyword>
<dbReference type="PRINTS" id="PR00368">
    <property type="entry name" value="FADPNR"/>
</dbReference>
<feature type="binding site" evidence="12">
    <location>
        <position position="88"/>
    </location>
    <ligand>
        <name>FAD</name>
        <dbReference type="ChEBI" id="CHEBI:57692"/>
    </ligand>
</feature>
<dbReference type="FunFam" id="3.30.390.30:FF:000001">
    <property type="entry name" value="Dihydrolipoyl dehydrogenase"/>
    <property type="match status" value="1"/>
</dbReference>
<dbReference type="SUPFAM" id="SSF55424">
    <property type="entry name" value="FAD/NAD-linked reductases, dimerisation (C-terminal) domain"/>
    <property type="match status" value="1"/>
</dbReference>
<keyword evidence="3 14" id="KW-0285">Flavoprotein</keyword>
<dbReference type="Proteomes" id="UP000694568">
    <property type="component" value="Unplaced"/>
</dbReference>
<keyword evidence="18" id="KW-1185">Reference proteome</keyword>
<dbReference type="PANTHER" id="PTHR22912:SF151">
    <property type="entry name" value="DIHYDROLIPOYL DEHYDROGENASE, MITOCHONDRIAL"/>
    <property type="match status" value="1"/>
</dbReference>
<feature type="domain" description="FAD/NAD(P)-binding" evidence="16">
    <location>
        <begin position="236"/>
        <end position="353"/>
    </location>
</feature>
<feature type="binding site" evidence="12">
    <location>
        <begin position="344"/>
        <end position="347"/>
    </location>
    <ligand>
        <name>FAD</name>
        <dbReference type="ChEBI" id="CHEBI:57692"/>
    </ligand>
</feature>
<dbReference type="Pfam" id="PF02852">
    <property type="entry name" value="Pyr_redox_dim"/>
    <property type="match status" value="1"/>
</dbReference>
<evidence type="ECO:0000256" key="7">
    <source>
        <dbReference type="ARBA" id="ARBA00023157"/>
    </source>
</evidence>
<evidence type="ECO:0000259" key="16">
    <source>
        <dbReference type="Pfam" id="PF07992"/>
    </source>
</evidence>
<evidence type="ECO:0000256" key="14">
    <source>
        <dbReference type="RuleBase" id="RU003691"/>
    </source>
</evidence>
<evidence type="ECO:0000256" key="4">
    <source>
        <dbReference type="ARBA" id="ARBA00022827"/>
    </source>
</evidence>
<keyword evidence="8 14" id="KW-0676">Redox-active center</keyword>
<evidence type="ECO:0000256" key="8">
    <source>
        <dbReference type="ARBA" id="ARBA00023284"/>
    </source>
</evidence>
<evidence type="ECO:0000256" key="11">
    <source>
        <dbReference type="PIRSR" id="PIRSR000350-2"/>
    </source>
</evidence>
<dbReference type="EC" id="1.8.1.4" evidence="2"/>
<dbReference type="GO" id="GO:0005739">
    <property type="term" value="C:mitochondrion"/>
    <property type="evidence" value="ECO:0007669"/>
    <property type="project" value="TreeGrafter"/>
</dbReference>
<protein>
    <recommendedName>
        <fullName evidence="2">dihydrolipoyl dehydrogenase</fullName>
        <ecNumber evidence="2">1.8.1.4</ecNumber>
    </recommendedName>
    <alternativeName>
        <fullName evidence="9">Dihydrolipoamide dehydrogenase</fullName>
    </alternativeName>
</protein>
<dbReference type="InterPro" id="IPR001100">
    <property type="entry name" value="Pyr_nuc-diS_OxRdtase"/>
</dbReference>
<proteinExistence type="inferred from homology"/>